<dbReference type="PANTHER" id="PTHR23416">
    <property type="entry name" value="SIALIC ACID SYNTHASE-RELATED"/>
    <property type="match status" value="1"/>
</dbReference>
<dbReference type="GO" id="GO:0008374">
    <property type="term" value="F:O-acyltransferase activity"/>
    <property type="evidence" value="ECO:0007669"/>
    <property type="project" value="TreeGrafter"/>
</dbReference>
<sequence>MNESPKPKRGLLSDLNKFIWLQRFFNRIRLWVFTRIWGMDISPTAVISLSAKLDKTNPKGVHIGSHTYVAFQSVILAHDMCRRYRPDTRIGSNCFIGGRSIVMPGITVGDGSIVGAGSVVTKDVPPGSIVAGNPAKVIRTGISVGPFGVLRPAVEPADKDASVAIS</sequence>
<dbReference type="Proteomes" id="UP000238322">
    <property type="component" value="Unassembled WGS sequence"/>
</dbReference>
<evidence type="ECO:0000256" key="4">
    <source>
        <dbReference type="ARBA" id="ARBA00023315"/>
    </source>
</evidence>
<organism evidence="5 6">
    <name type="scientific">Blastopirellula marina</name>
    <dbReference type="NCBI Taxonomy" id="124"/>
    <lineage>
        <taxon>Bacteria</taxon>
        <taxon>Pseudomonadati</taxon>
        <taxon>Planctomycetota</taxon>
        <taxon>Planctomycetia</taxon>
        <taxon>Pirellulales</taxon>
        <taxon>Pirellulaceae</taxon>
        <taxon>Blastopirellula</taxon>
    </lineage>
</organism>
<evidence type="ECO:0000313" key="5">
    <source>
        <dbReference type="EMBL" id="PQO32846.1"/>
    </source>
</evidence>
<accession>A0A2S8FL04</accession>
<protein>
    <submittedName>
        <fullName evidence="5">Acetyltransferase</fullName>
    </submittedName>
</protein>
<dbReference type="Pfam" id="PF14602">
    <property type="entry name" value="Hexapep_2"/>
    <property type="match status" value="1"/>
</dbReference>
<dbReference type="SUPFAM" id="SSF51161">
    <property type="entry name" value="Trimeric LpxA-like enzymes"/>
    <property type="match status" value="1"/>
</dbReference>
<gene>
    <name evidence="5" type="ORF">C5Y83_21940</name>
</gene>
<keyword evidence="3" id="KW-0677">Repeat</keyword>
<name>A0A2S8FL04_9BACT</name>
<dbReference type="PANTHER" id="PTHR23416:SF23">
    <property type="entry name" value="ACETYLTRANSFERASE C18B11.09C-RELATED"/>
    <property type="match status" value="1"/>
</dbReference>
<dbReference type="InterPro" id="IPR018357">
    <property type="entry name" value="Hexapep_transf_CS"/>
</dbReference>
<comment type="caution">
    <text evidence="5">The sequence shown here is derived from an EMBL/GenBank/DDBJ whole genome shotgun (WGS) entry which is preliminary data.</text>
</comment>
<keyword evidence="2 5" id="KW-0808">Transferase</keyword>
<keyword evidence="4" id="KW-0012">Acyltransferase</keyword>
<evidence type="ECO:0000256" key="2">
    <source>
        <dbReference type="ARBA" id="ARBA00022679"/>
    </source>
</evidence>
<dbReference type="CDD" id="cd04647">
    <property type="entry name" value="LbH_MAT_like"/>
    <property type="match status" value="1"/>
</dbReference>
<dbReference type="EMBL" id="PUHY01000012">
    <property type="protein sequence ID" value="PQO32846.1"/>
    <property type="molecule type" value="Genomic_DNA"/>
</dbReference>
<evidence type="ECO:0000256" key="1">
    <source>
        <dbReference type="ARBA" id="ARBA00007274"/>
    </source>
</evidence>
<evidence type="ECO:0000313" key="6">
    <source>
        <dbReference type="Proteomes" id="UP000238322"/>
    </source>
</evidence>
<evidence type="ECO:0000256" key="3">
    <source>
        <dbReference type="ARBA" id="ARBA00022737"/>
    </source>
</evidence>
<dbReference type="InterPro" id="IPR001451">
    <property type="entry name" value="Hexapep"/>
</dbReference>
<dbReference type="Gene3D" id="2.160.10.10">
    <property type="entry name" value="Hexapeptide repeat proteins"/>
    <property type="match status" value="1"/>
</dbReference>
<dbReference type="InterPro" id="IPR011004">
    <property type="entry name" value="Trimer_LpxA-like_sf"/>
</dbReference>
<reference evidence="5 6" key="1">
    <citation type="submission" date="2018-02" db="EMBL/GenBank/DDBJ databases">
        <title>Comparative genomes isolates from brazilian mangrove.</title>
        <authorList>
            <person name="Araujo J.E."/>
            <person name="Taketani R.G."/>
            <person name="Silva M.C.P."/>
            <person name="Loureco M.V."/>
            <person name="Andreote F.D."/>
        </authorList>
    </citation>
    <scope>NUCLEOTIDE SEQUENCE [LARGE SCALE GENOMIC DNA]</scope>
    <source>
        <strain evidence="5 6">Hex-1 MGV</strain>
    </source>
</reference>
<dbReference type="PROSITE" id="PS00101">
    <property type="entry name" value="HEXAPEP_TRANSFERASES"/>
    <property type="match status" value="1"/>
</dbReference>
<dbReference type="AlphaFoldDB" id="A0A2S8FL04"/>
<dbReference type="OrthoDB" id="285017at2"/>
<dbReference type="InterPro" id="IPR051159">
    <property type="entry name" value="Hexapeptide_acetyltransf"/>
</dbReference>
<proteinExistence type="inferred from homology"/>
<comment type="similarity">
    <text evidence="1">Belongs to the transferase hexapeptide repeat family.</text>
</comment>